<gene>
    <name evidence="1" type="ORF">DRV85_15710</name>
</gene>
<dbReference type="EMBL" id="QNTQ01000016">
    <property type="protein sequence ID" value="RBI83500.1"/>
    <property type="molecule type" value="Genomic_DNA"/>
</dbReference>
<name>A0A365U593_9RHOB</name>
<evidence type="ECO:0000313" key="1">
    <source>
        <dbReference type="EMBL" id="RBI83500.1"/>
    </source>
</evidence>
<protein>
    <submittedName>
        <fullName evidence="1">Uncharacterized protein</fullName>
    </submittedName>
</protein>
<proteinExistence type="predicted"/>
<keyword evidence="2" id="KW-1185">Reference proteome</keyword>
<reference evidence="1 2" key="1">
    <citation type="submission" date="2018-07" db="EMBL/GenBank/DDBJ databases">
        <title>Rhodosalinus sp. strain E84T genomic sequence and assembly.</title>
        <authorList>
            <person name="Liu Z.-W."/>
            <person name="Lu D.-C."/>
        </authorList>
    </citation>
    <scope>NUCLEOTIDE SEQUENCE [LARGE SCALE GENOMIC DNA]</scope>
    <source>
        <strain evidence="1 2">E84</strain>
    </source>
</reference>
<dbReference type="Proteomes" id="UP000253370">
    <property type="component" value="Unassembled WGS sequence"/>
</dbReference>
<evidence type="ECO:0000313" key="2">
    <source>
        <dbReference type="Proteomes" id="UP000253370"/>
    </source>
</evidence>
<organism evidence="1 2">
    <name type="scientific">Rhodosalinus halophilus</name>
    <dbReference type="NCBI Taxonomy" id="2259333"/>
    <lineage>
        <taxon>Bacteria</taxon>
        <taxon>Pseudomonadati</taxon>
        <taxon>Pseudomonadota</taxon>
        <taxon>Alphaproteobacteria</taxon>
        <taxon>Rhodobacterales</taxon>
        <taxon>Paracoccaceae</taxon>
        <taxon>Rhodosalinus</taxon>
    </lineage>
</organism>
<sequence>MTINTDDAEIQMQRAAGDVDAERICLRCRSPFRSEGFGERICSRCKGSAVWRAAIHEGYGQGRRRSGGRMS</sequence>
<accession>A0A365U593</accession>
<dbReference type="AlphaFoldDB" id="A0A365U593"/>
<comment type="caution">
    <text evidence="1">The sequence shown here is derived from an EMBL/GenBank/DDBJ whole genome shotgun (WGS) entry which is preliminary data.</text>
</comment>